<sequence>MAALTQDNISAPPQIVLTTDAGDAIDVAFDQAERAPSLSTRITDMIHEAFPEAEVQNHNPNEQRSTTASTPPETQASFADPSSSNSASISTGNISQNNSEPDIQHVISETAFEEVGNSSDEPPPPYHLQALDSQDRIISRVVIETIFPPDPLWSPSRDGRPTRRPHNRFSHIVILWPSVTLSQFKDMLMTGVRHRISVSRRFRLRSAEVMKTWLYIESSKIERTFLGFKRRKSKMVDVDESNWPIIVAALRDKTLVGELKMMFWREVPLTEAERQRQQVVAQMYRNTLRPYGIW</sequence>
<evidence type="ECO:0000313" key="2">
    <source>
        <dbReference type="EMBL" id="GIZ37290.1"/>
    </source>
</evidence>
<evidence type="ECO:0000313" key="3">
    <source>
        <dbReference type="Proteomes" id="UP000825890"/>
    </source>
</evidence>
<organism evidence="2 3">
    <name type="scientific">Cercospora kikuchii</name>
    <dbReference type="NCBI Taxonomy" id="84275"/>
    <lineage>
        <taxon>Eukaryota</taxon>
        <taxon>Fungi</taxon>
        <taxon>Dikarya</taxon>
        <taxon>Ascomycota</taxon>
        <taxon>Pezizomycotina</taxon>
        <taxon>Dothideomycetes</taxon>
        <taxon>Dothideomycetidae</taxon>
        <taxon>Mycosphaerellales</taxon>
        <taxon>Mycosphaerellaceae</taxon>
        <taxon>Cercospora</taxon>
    </lineage>
</organism>
<dbReference type="OrthoDB" id="3648359at2759"/>
<keyword evidence="3" id="KW-1185">Reference proteome</keyword>
<proteinExistence type="predicted"/>
<comment type="caution">
    <text evidence="2">The sequence shown here is derived from an EMBL/GenBank/DDBJ whole genome shotgun (WGS) entry which is preliminary data.</text>
</comment>
<dbReference type="Proteomes" id="UP000825890">
    <property type="component" value="Unassembled WGS sequence"/>
</dbReference>
<feature type="compositionally biased region" description="Low complexity" evidence="1">
    <location>
        <begin position="76"/>
        <end position="90"/>
    </location>
</feature>
<protein>
    <submittedName>
        <fullName evidence="2">Uncharacterized protein</fullName>
    </submittedName>
</protein>
<reference evidence="2 3" key="1">
    <citation type="submission" date="2021-01" db="EMBL/GenBank/DDBJ databases">
        <title>Cercospora kikuchii MAFF 305040 whole genome shotgun sequence.</title>
        <authorList>
            <person name="Kashiwa T."/>
            <person name="Suzuki T."/>
        </authorList>
    </citation>
    <scope>NUCLEOTIDE SEQUENCE [LARGE SCALE GENOMIC DNA]</scope>
    <source>
        <strain evidence="2 3">MAFF 305040</strain>
    </source>
</reference>
<dbReference type="RefSeq" id="XP_044651777.1">
    <property type="nucleotide sequence ID" value="XM_044795842.1"/>
</dbReference>
<gene>
    <name evidence="2" type="ORF">CKM354_000074200</name>
</gene>
<feature type="region of interest" description="Disordered" evidence="1">
    <location>
        <begin position="51"/>
        <end position="99"/>
    </location>
</feature>
<name>A0A9P3FC77_9PEZI</name>
<evidence type="ECO:0000256" key="1">
    <source>
        <dbReference type="SAM" id="MobiDB-lite"/>
    </source>
</evidence>
<dbReference type="EMBL" id="BOLY01000001">
    <property type="protein sequence ID" value="GIZ37290.1"/>
    <property type="molecule type" value="Genomic_DNA"/>
</dbReference>
<feature type="compositionally biased region" description="Polar residues" evidence="1">
    <location>
        <begin position="56"/>
        <end position="75"/>
    </location>
</feature>
<dbReference type="GeneID" id="68286317"/>
<accession>A0A9P3FC77</accession>
<dbReference type="AlphaFoldDB" id="A0A9P3FC77"/>